<evidence type="ECO:0000313" key="1">
    <source>
        <dbReference type="EMBL" id="TDN42503.1"/>
    </source>
</evidence>
<evidence type="ECO:0000313" key="2">
    <source>
        <dbReference type="Proteomes" id="UP000294998"/>
    </source>
</evidence>
<reference evidence="1 2" key="1">
    <citation type="submission" date="2018-12" db="EMBL/GenBank/DDBJ databases">
        <authorList>
            <person name="Fluit A.C."/>
        </authorList>
    </citation>
    <scope>NUCLEOTIDE SEQUENCE [LARGE SCALE GENOMIC DNA]</scope>
    <source>
        <strain evidence="1 2">16-549009</strain>
    </source>
</reference>
<sequence>MFFLDKIESGYFLICNRDHKKLSAIFPLCDTDHGLFL</sequence>
<accession>A0AAQ1YMP2</accession>
<protein>
    <submittedName>
        <fullName evidence="1">Uncharacterized protein</fullName>
    </submittedName>
</protein>
<proteinExistence type="predicted"/>
<comment type="caution">
    <text evidence="1">The sequence shown here is derived from an EMBL/GenBank/DDBJ whole genome shotgun (WGS) entry which is preliminary data.</text>
</comment>
<organism evidence="1 2">
    <name type="scientific">Haemophilus haemolyticus</name>
    <dbReference type="NCBI Taxonomy" id="726"/>
    <lineage>
        <taxon>Bacteria</taxon>
        <taxon>Pseudomonadati</taxon>
        <taxon>Pseudomonadota</taxon>
        <taxon>Gammaproteobacteria</taxon>
        <taxon>Pasteurellales</taxon>
        <taxon>Pasteurellaceae</taxon>
        <taxon>Haemophilus</taxon>
    </lineage>
</organism>
<gene>
    <name evidence="1" type="ORF">EGH31_0641</name>
</gene>
<dbReference type="Proteomes" id="UP000294998">
    <property type="component" value="Unassembled WGS sequence"/>
</dbReference>
<dbReference type="AlphaFoldDB" id="A0AAQ1YMP2"/>
<dbReference type="EMBL" id="RWKG01000014">
    <property type="protein sequence ID" value="TDN42503.1"/>
    <property type="molecule type" value="Genomic_DNA"/>
</dbReference>
<name>A0AAQ1YMP2_HAEHA</name>